<dbReference type="SUPFAM" id="SSF52540">
    <property type="entry name" value="P-loop containing nucleoside triphosphate hydrolases"/>
    <property type="match status" value="1"/>
</dbReference>
<keyword evidence="2" id="KW-1185">Reference proteome</keyword>
<organism evidence="1 2">
    <name type="scientific">Sulfuriferula multivorans</name>
    <dbReference type="NCBI Taxonomy" id="1559896"/>
    <lineage>
        <taxon>Bacteria</taxon>
        <taxon>Pseudomonadati</taxon>
        <taxon>Pseudomonadota</taxon>
        <taxon>Betaproteobacteria</taxon>
        <taxon>Nitrosomonadales</taxon>
        <taxon>Sulfuricellaceae</taxon>
        <taxon>Sulfuriferula</taxon>
    </lineage>
</organism>
<name>A0A401JDN8_9PROT</name>
<evidence type="ECO:0000313" key="1">
    <source>
        <dbReference type="EMBL" id="GBL45771.1"/>
    </source>
</evidence>
<dbReference type="RefSeq" id="WP_223247740.1">
    <property type="nucleotide sequence ID" value="NZ_BGOW01000014.1"/>
</dbReference>
<reference evidence="1 2" key="1">
    <citation type="journal article" date="2019" name="Front. Microbiol.">
        <title>Genomes of Neutrophilic Sulfur-Oxidizing Chemolithoautotrophs Representing 9 Proteobacterial Species From 8 Genera.</title>
        <authorList>
            <person name="Watanabe T."/>
            <person name="Kojima H."/>
            <person name="Umezawa K."/>
            <person name="Hori C."/>
            <person name="Takasuka T.E."/>
            <person name="Kato Y."/>
            <person name="Fukui M."/>
        </authorList>
    </citation>
    <scope>NUCLEOTIDE SEQUENCE [LARGE SCALE GENOMIC DNA]</scope>
    <source>
        <strain evidence="1 2">TTN</strain>
    </source>
</reference>
<proteinExistence type="predicted"/>
<dbReference type="PANTHER" id="PTHR46743">
    <property type="entry name" value="TEICHOIC ACIDS EXPORT ATP-BINDING PROTEIN TAGH"/>
    <property type="match status" value="1"/>
</dbReference>
<gene>
    <name evidence="1" type="ORF">SFMTTN_1582</name>
</gene>
<dbReference type="InterPro" id="IPR050683">
    <property type="entry name" value="Bact_Polysacc_Export_ATP-bd"/>
</dbReference>
<dbReference type="PANTHER" id="PTHR46743:SF2">
    <property type="entry name" value="TEICHOIC ACIDS EXPORT ATP-BINDING PROTEIN TAGH"/>
    <property type="match status" value="1"/>
</dbReference>
<keyword evidence="1" id="KW-0067">ATP-binding</keyword>
<protein>
    <submittedName>
        <fullName evidence="1">Teichoic acid export ATP-binding protein TagH</fullName>
    </submittedName>
</protein>
<dbReference type="InterPro" id="IPR027417">
    <property type="entry name" value="P-loop_NTPase"/>
</dbReference>
<accession>A0A401JDN8</accession>
<sequence length="82" mass="9050">MPIIEVNHVTKEYKLGQLHSLKTTALNQWRRLTGQPVEERAPFKALDDVSFSVEQGEVVGIIGANRPAKPKIGADPIDCVID</sequence>
<evidence type="ECO:0000313" key="2">
    <source>
        <dbReference type="Proteomes" id="UP000286806"/>
    </source>
</evidence>
<dbReference type="EMBL" id="BGOW01000014">
    <property type="protein sequence ID" value="GBL45771.1"/>
    <property type="molecule type" value="Genomic_DNA"/>
</dbReference>
<keyword evidence="1" id="KW-0547">Nucleotide-binding</keyword>
<dbReference type="AlphaFoldDB" id="A0A401JDN8"/>
<dbReference type="Proteomes" id="UP000286806">
    <property type="component" value="Unassembled WGS sequence"/>
</dbReference>
<dbReference type="GO" id="GO:0005524">
    <property type="term" value="F:ATP binding"/>
    <property type="evidence" value="ECO:0007669"/>
    <property type="project" value="UniProtKB-KW"/>
</dbReference>
<comment type="caution">
    <text evidence="1">The sequence shown here is derived from an EMBL/GenBank/DDBJ whole genome shotgun (WGS) entry which is preliminary data.</text>
</comment>